<evidence type="ECO:0000313" key="2">
    <source>
        <dbReference type="Proteomes" id="UP000002068"/>
    </source>
</evidence>
<dbReference type="InterPro" id="IPR006379">
    <property type="entry name" value="HAD-SF_hydro_IIB"/>
</dbReference>
<organism evidence="1 2">
    <name type="scientific">Clostridioides difficile (strain CD196)</name>
    <name type="common">Peptoclostridium difficile</name>
    <dbReference type="NCBI Taxonomy" id="645462"/>
    <lineage>
        <taxon>Bacteria</taxon>
        <taxon>Bacillati</taxon>
        <taxon>Bacillota</taxon>
        <taxon>Clostridia</taxon>
        <taxon>Peptostreptococcales</taxon>
        <taxon>Peptostreptococcaceae</taxon>
        <taxon>Clostridioides</taxon>
    </lineage>
</organism>
<accession>A0A0H3MZ69</accession>
<dbReference type="NCBIfam" id="TIGR00099">
    <property type="entry name" value="Cof-subfamily"/>
    <property type="match status" value="1"/>
</dbReference>
<evidence type="ECO:0000313" key="1">
    <source>
        <dbReference type="EMBL" id="CBA60828.1"/>
    </source>
</evidence>
<dbReference type="CDD" id="cd07517">
    <property type="entry name" value="HAD_HPP"/>
    <property type="match status" value="1"/>
</dbReference>
<dbReference type="PANTHER" id="PTHR10000">
    <property type="entry name" value="PHOSPHOSERINE PHOSPHATASE"/>
    <property type="match status" value="1"/>
</dbReference>
<dbReference type="SFLD" id="SFLDG01140">
    <property type="entry name" value="C2.B:_Phosphomannomutase_and_P"/>
    <property type="match status" value="1"/>
</dbReference>
<dbReference type="Proteomes" id="UP000002068">
    <property type="component" value="Chromosome"/>
</dbReference>
<proteinExistence type="predicted"/>
<dbReference type="GO" id="GO:0000287">
    <property type="term" value="F:magnesium ion binding"/>
    <property type="evidence" value="ECO:0007669"/>
    <property type="project" value="TreeGrafter"/>
</dbReference>
<dbReference type="AlphaFoldDB" id="A0A0H3MZ69"/>
<dbReference type="HOGENOM" id="CLU_044146_7_2_9"/>
<dbReference type="EMBL" id="FN538970">
    <property type="protein sequence ID" value="CBA60828.1"/>
    <property type="molecule type" value="Genomic_DNA"/>
</dbReference>
<dbReference type="GO" id="GO:0005829">
    <property type="term" value="C:cytosol"/>
    <property type="evidence" value="ECO:0007669"/>
    <property type="project" value="TreeGrafter"/>
</dbReference>
<dbReference type="RefSeq" id="WP_012816000.1">
    <property type="nucleotide sequence ID" value="NC_013315.1"/>
</dbReference>
<dbReference type="SFLD" id="SFLDS00003">
    <property type="entry name" value="Haloacid_Dehalogenase"/>
    <property type="match status" value="1"/>
</dbReference>
<dbReference type="KEGG" id="cdc:CD196_0423"/>
<dbReference type="Pfam" id="PF08282">
    <property type="entry name" value="Hydrolase_3"/>
    <property type="match status" value="1"/>
</dbReference>
<dbReference type="SFLD" id="SFLDG01144">
    <property type="entry name" value="C2.B.4:_PGP_Like"/>
    <property type="match status" value="1"/>
</dbReference>
<gene>
    <name evidence="1" type="ordered locus">CD196_0423</name>
</gene>
<dbReference type="NCBIfam" id="TIGR01484">
    <property type="entry name" value="HAD-SF-IIB"/>
    <property type="match status" value="1"/>
</dbReference>
<protein>
    <submittedName>
        <fullName evidence="1">Hydrolase</fullName>
    </submittedName>
</protein>
<sequence length="273" mass="31513">MKLYKLLILDIDGTLRDEVYGIPESAKHAIRLCQKNHCSVVICTGRSIGTIQDDVLSLGVDGYIAGGGNYIQYHGELLYNQSFNQRLIKEVVCLLKKREVAFSIESQEKVFMNQKAKEIFETMNQLKGTNSCINKQHIQEKITYENNIEEYKSQDVHKICLWSNEKVFDEVKDILQDKMELAQRDISSQYYEIIQKDFHKGKAIKRLQERLGVTQKETICFGDGQNDIVMFQASDVTIAMKNSHQQLKDIATSICEDIFDNGIYKELKRRNII</sequence>
<reference evidence="1 2" key="1">
    <citation type="journal article" date="2009" name="Genome Biol.">
        <title>Comparative genome and phenotypic analysis of Clostridium difficile 027 strains provides insight into the evolution of a hypervirulent bacterium.</title>
        <authorList>
            <person name="Stabler R.A."/>
            <person name="He M."/>
            <person name="Dawson L."/>
            <person name="Martin M."/>
            <person name="Valiente E."/>
            <person name="Corton C."/>
            <person name="Lawley T.D."/>
            <person name="Sebaihia M."/>
            <person name="Quail M.A."/>
            <person name="Rose G."/>
            <person name="Gerding D.N."/>
            <person name="Gibert M."/>
            <person name="Popoff M.R."/>
            <person name="Parkhill J."/>
            <person name="Dougan G."/>
            <person name="Wren B.W."/>
        </authorList>
    </citation>
    <scope>NUCLEOTIDE SEQUENCE [LARGE SCALE GENOMIC DNA]</scope>
    <source>
        <strain evidence="1 2">CD196</strain>
    </source>
</reference>
<dbReference type="Gene3D" id="3.30.1240.10">
    <property type="match status" value="1"/>
</dbReference>
<dbReference type="SUPFAM" id="SSF56784">
    <property type="entry name" value="HAD-like"/>
    <property type="match status" value="1"/>
</dbReference>
<dbReference type="InterPro" id="IPR000150">
    <property type="entry name" value="Cof"/>
</dbReference>
<dbReference type="Gene3D" id="3.40.50.1000">
    <property type="entry name" value="HAD superfamily/HAD-like"/>
    <property type="match status" value="1"/>
</dbReference>
<dbReference type="InterPro" id="IPR023214">
    <property type="entry name" value="HAD_sf"/>
</dbReference>
<dbReference type="PANTHER" id="PTHR10000:SF8">
    <property type="entry name" value="HAD SUPERFAMILY HYDROLASE-LIKE, TYPE 3"/>
    <property type="match status" value="1"/>
</dbReference>
<dbReference type="GO" id="GO:0016791">
    <property type="term" value="F:phosphatase activity"/>
    <property type="evidence" value="ECO:0007669"/>
    <property type="project" value="TreeGrafter"/>
</dbReference>
<dbReference type="InterPro" id="IPR036412">
    <property type="entry name" value="HAD-like_sf"/>
</dbReference>
<name>A0A0H3MZ69_CLODC</name>
<keyword evidence="1" id="KW-0378">Hydrolase</keyword>